<evidence type="ECO:0000259" key="5">
    <source>
        <dbReference type="Pfam" id="PF00557"/>
    </source>
</evidence>
<dbReference type="Gene3D" id="3.90.230.10">
    <property type="entry name" value="Creatinase/methionine aminopeptidase superfamily"/>
    <property type="match status" value="1"/>
</dbReference>
<keyword evidence="7" id="KW-0031">Aminopeptidase</keyword>
<dbReference type="Pfam" id="PF00557">
    <property type="entry name" value="Peptidase_M24"/>
    <property type="match status" value="1"/>
</dbReference>
<dbReference type="PANTHER" id="PTHR46112:SF3">
    <property type="entry name" value="AMINOPEPTIDASE YPDF"/>
    <property type="match status" value="1"/>
</dbReference>
<dbReference type="InterPro" id="IPR001131">
    <property type="entry name" value="Peptidase_M24B_aminopep-P_CS"/>
</dbReference>
<dbReference type="GO" id="GO:0004177">
    <property type="term" value="F:aminopeptidase activity"/>
    <property type="evidence" value="ECO:0007669"/>
    <property type="project" value="UniProtKB-KW"/>
</dbReference>
<evidence type="ECO:0000256" key="2">
    <source>
        <dbReference type="ARBA" id="ARBA00022723"/>
    </source>
</evidence>
<dbReference type="SUPFAM" id="SSF55920">
    <property type="entry name" value="Creatinase/aminopeptidase"/>
    <property type="match status" value="1"/>
</dbReference>
<dbReference type="InterPro" id="IPR029149">
    <property type="entry name" value="Creatin/AminoP/Spt16_N"/>
</dbReference>
<dbReference type="Proteomes" id="UP000295727">
    <property type="component" value="Chromosome 4"/>
</dbReference>
<dbReference type="InterPro" id="IPR001714">
    <property type="entry name" value="Pept_M24_MAP"/>
</dbReference>
<feature type="domain" description="Creatinase N-terminal" evidence="6">
    <location>
        <begin position="35"/>
        <end position="167"/>
    </location>
</feature>
<evidence type="ECO:0000256" key="4">
    <source>
        <dbReference type="ARBA" id="ARBA00023049"/>
    </source>
</evidence>
<evidence type="ECO:0000256" key="3">
    <source>
        <dbReference type="ARBA" id="ARBA00022801"/>
    </source>
</evidence>
<dbReference type="PANTHER" id="PTHR46112">
    <property type="entry name" value="AMINOPEPTIDASE"/>
    <property type="match status" value="1"/>
</dbReference>
<evidence type="ECO:0000313" key="8">
    <source>
        <dbReference type="Proteomes" id="UP000295727"/>
    </source>
</evidence>
<proteinExistence type="predicted"/>
<dbReference type="InterPro" id="IPR050659">
    <property type="entry name" value="Peptidase_M24B"/>
</dbReference>
<dbReference type="Gene3D" id="3.40.350.10">
    <property type="entry name" value="Creatinase/prolidase N-terminal domain"/>
    <property type="match status" value="1"/>
</dbReference>
<evidence type="ECO:0000259" key="6">
    <source>
        <dbReference type="Pfam" id="PF01321"/>
    </source>
</evidence>
<dbReference type="AlphaFoldDB" id="A0A4P7D5E2"/>
<dbReference type="OrthoDB" id="9761809at2"/>
<keyword evidence="4" id="KW-0482">Metalloprotease</keyword>
<dbReference type="GO" id="GO:0006508">
    <property type="term" value="P:proteolysis"/>
    <property type="evidence" value="ECO:0007669"/>
    <property type="project" value="UniProtKB-KW"/>
</dbReference>
<accession>A0A4P7D5E2</accession>
<dbReference type="InterPro" id="IPR000994">
    <property type="entry name" value="Pept_M24"/>
</dbReference>
<protein>
    <submittedName>
        <fullName evidence="7">Aminopeptidase P family protein</fullName>
    </submittedName>
</protein>
<dbReference type="InterPro" id="IPR036005">
    <property type="entry name" value="Creatinase/aminopeptidase-like"/>
</dbReference>
<keyword evidence="8" id="KW-1185">Reference proteome</keyword>
<dbReference type="KEGG" id="ppai:E1956_39770"/>
<organism evidence="7 8">
    <name type="scientific">Paraburkholderia pallida</name>
    <dbReference type="NCBI Taxonomy" id="2547399"/>
    <lineage>
        <taxon>Bacteria</taxon>
        <taxon>Pseudomonadati</taxon>
        <taxon>Pseudomonadota</taxon>
        <taxon>Betaproteobacteria</taxon>
        <taxon>Burkholderiales</taxon>
        <taxon>Burkholderiaceae</taxon>
        <taxon>Paraburkholderia</taxon>
    </lineage>
</organism>
<dbReference type="GO" id="GO:0046872">
    <property type="term" value="F:metal ion binding"/>
    <property type="evidence" value="ECO:0007669"/>
    <property type="project" value="UniProtKB-KW"/>
</dbReference>
<evidence type="ECO:0000313" key="7">
    <source>
        <dbReference type="EMBL" id="QBR03288.1"/>
    </source>
</evidence>
<keyword evidence="2" id="KW-0479">Metal-binding</keyword>
<dbReference type="GO" id="GO:0008235">
    <property type="term" value="F:metalloexopeptidase activity"/>
    <property type="evidence" value="ECO:0007669"/>
    <property type="project" value="UniProtKB-ARBA"/>
</dbReference>
<evidence type="ECO:0000256" key="1">
    <source>
        <dbReference type="ARBA" id="ARBA00022670"/>
    </source>
</evidence>
<dbReference type="EMBL" id="CP038151">
    <property type="protein sequence ID" value="QBR03288.1"/>
    <property type="molecule type" value="Genomic_DNA"/>
</dbReference>
<keyword evidence="3" id="KW-0378">Hydrolase</keyword>
<dbReference type="PROSITE" id="PS00491">
    <property type="entry name" value="PROLINE_PEPTIDASE"/>
    <property type="match status" value="1"/>
</dbReference>
<dbReference type="Pfam" id="PF01321">
    <property type="entry name" value="Creatinase_N"/>
    <property type="match status" value="1"/>
</dbReference>
<feature type="domain" description="Peptidase M24" evidence="5">
    <location>
        <begin position="177"/>
        <end position="383"/>
    </location>
</feature>
<dbReference type="SUPFAM" id="SSF53092">
    <property type="entry name" value="Creatinase/prolidase N-terminal domain"/>
    <property type="match status" value="1"/>
</dbReference>
<reference evidence="7 8" key="1">
    <citation type="submission" date="2019-03" db="EMBL/GenBank/DDBJ databases">
        <title>Paraburkholderia sp. 7MH5, isolated from subtropical forest soil.</title>
        <authorList>
            <person name="Gao Z.-H."/>
            <person name="Qiu L.-H."/>
        </authorList>
    </citation>
    <scope>NUCLEOTIDE SEQUENCE [LARGE SCALE GENOMIC DNA]</scope>
    <source>
        <strain evidence="7 8">7MH5</strain>
    </source>
</reference>
<gene>
    <name evidence="7" type="ORF">E1956_39770</name>
</gene>
<keyword evidence="1" id="KW-0645">Protease</keyword>
<dbReference type="InterPro" id="IPR000587">
    <property type="entry name" value="Creatinase_N"/>
</dbReference>
<name>A0A4P7D5E2_9BURK</name>
<sequence>MTIGVGGSSAEIELDKLHDMTQGVAPIGNGEYLDRIALAQKLMRDAGIDAMLVDANSNMLYFTGISWHRSERLVAAIIPARGEVRYLVPAFEKGTFDSMLKIPGKIDLWDEHDDPWLHAMRIVREMGIHAGTLALDETAPFLTYERLREHADGLAIVGAARITTVCRRKKSSTEIALLQRANDMTLRVHQAVARILREGISTGEVAEFIDKAHRKVGARRGSTFCIVLFGGDTAFPHGVNAPKALEGNDMVLIDTGCQLHGYCSDITRTYVFGTPSDRQREVWEHEQQAQRRAFEAAQIGKTAESVDAAVREYLKSVGYRDNYGLPGLPHRTGHGIGLELHEHPYLVRGNSVPLEEGMCFSIEPMLCVPGEFGIRHEDHAYMTQSGPQWFTQPAASIDNPFDE</sequence>
<dbReference type="PRINTS" id="PR00599">
    <property type="entry name" value="MAPEPTIDASE"/>
</dbReference>